<protein>
    <submittedName>
        <fullName evidence="8">Lipopolysaccharide assembly protein LapA domain-containing protein</fullName>
    </submittedName>
</protein>
<dbReference type="PANTHER" id="PTHR41335:SF1">
    <property type="entry name" value="MEMBRANE PROTEIN"/>
    <property type="match status" value="1"/>
</dbReference>
<dbReference type="RefSeq" id="WP_262685852.1">
    <property type="nucleotide sequence ID" value="NZ_JAOQIO010000084.1"/>
</dbReference>
<comment type="caution">
    <text evidence="8">The sequence shown here is derived from an EMBL/GenBank/DDBJ whole genome shotgun (WGS) entry which is preliminary data.</text>
</comment>
<sequence>MKTQWIFISILFFGLLTAIFAAINTEPVNVHLIFTDMQLPLIIIILSSTLLGGLILGLIGMSKQYKLKRTIKQLEKQLNEAQMAHAVPSSAIPTDSAPLPLTYAAPEKLPSSEL</sequence>
<keyword evidence="9" id="KW-1185">Reference proteome</keyword>
<feature type="domain" description="Lipopolysaccharide assembly protein A" evidence="7">
    <location>
        <begin position="24"/>
        <end position="82"/>
    </location>
</feature>
<accession>A0ABT2UJD7</accession>
<evidence type="ECO:0000313" key="9">
    <source>
        <dbReference type="Proteomes" id="UP001652445"/>
    </source>
</evidence>
<evidence type="ECO:0000313" key="8">
    <source>
        <dbReference type="EMBL" id="MCU6794760.1"/>
    </source>
</evidence>
<evidence type="ECO:0000256" key="4">
    <source>
        <dbReference type="ARBA" id="ARBA00023136"/>
    </source>
</evidence>
<dbReference type="EMBL" id="JAOQIO010000084">
    <property type="protein sequence ID" value="MCU6794760.1"/>
    <property type="molecule type" value="Genomic_DNA"/>
</dbReference>
<feature type="transmembrane region" description="Helical" evidence="6">
    <location>
        <begin position="37"/>
        <end position="59"/>
    </location>
</feature>
<feature type="region of interest" description="Disordered" evidence="5">
    <location>
        <begin position="89"/>
        <end position="114"/>
    </location>
</feature>
<dbReference type="InterPro" id="IPR010445">
    <property type="entry name" value="LapA_dom"/>
</dbReference>
<evidence type="ECO:0000256" key="5">
    <source>
        <dbReference type="SAM" id="MobiDB-lite"/>
    </source>
</evidence>
<evidence type="ECO:0000256" key="2">
    <source>
        <dbReference type="ARBA" id="ARBA00022692"/>
    </source>
</evidence>
<evidence type="ECO:0000256" key="6">
    <source>
        <dbReference type="SAM" id="Phobius"/>
    </source>
</evidence>
<keyword evidence="2 6" id="KW-0812">Transmembrane</keyword>
<reference evidence="8 9" key="1">
    <citation type="submission" date="2022-09" db="EMBL/GenBank/DDBJ databases">
        <authorList>
            <person name="Han X.L."/>
            <person name="Wang Q."/>
            <person name="Lu T."/>
        </authorList>
    </citation>
    <scope>NUCLEOTIDE SEQUENCE [LARGE SCALE GENOMIC DNA]</scope>
    <source>
        <strain evidence="8 9">WQ 127069</strain>
    </source>
</reference>
<evidence type="ECO:0000256" key="3">
    <source>
        <dbReference type="ARBA" id="ARBA00022989"/>
    </source>
</evidence>
<name>A0ABT2UJD7_9BACL</name>
<dbReference type="Proteomes" id="UP001652445">
    <property type="component" value="Unassembled WGS sequence"/>
</dbReference>
<keyword evidence="3 6" id="KW-1133">Transmembrane helix</keyword>
<evidence type="ECO:0000259" key="7">
    <source>
        <dbReference type="Pfam" id="PF06305"/>
    </source>
</evidence>
<gene>
    <name evidence="8" type="ORF">OB236_21850</name>
</gene>
<dbReference type="Pfam" id="PF06305">
    <property type="entry name" value="LapA_dom"/>
    <property type="match status" value="1"/>
</dbReference>
<organism evidence="8 9">
    <name type="scientific">Paenibacillus baimaensis</name>
    <dbReference type="NCBI Taxonomy" id="2982185"/>
    <lineage>
        <taxon>Bacteria</taxon>
        <taxon>Bacillati</taxon>
        <taxon>Bacillota</taxon>
        <taxon>Bacilli</taxon>
        <taxon>Bacillales</taxon>
        <taxon>Paenibacillaceae</taxon>
        <taxon>Paenibacillus</taxon>
    </lineage>
</organism>
<dbReference type="PANTHER" id="PTHR41335">
    <property type="entry name" value="MEMBRANE PROTEIN-RELATED"/>
    <property type="match status" value="1"/>
</dbReference>
<evidence type="ECO:0000256" key="1">
    <source>
        <dbReference type="ARBA" id="ARBA00022475"/>
    </source>
</evidence>
<keyword evidence="1" id="KW-1003">Cell membrane</keyword>
<proteinExistence type="predicted"/>
<keyword evidence="4 6" id="KW-0472">Membrane</keyword>